<evidence type="ECO:0000313" key="2">
    <source>
        <dbReference type="Proteomes" id="UP000830395"/>
    </source>
</evidence>
<reference evidence="1" key="1">
    <citation type="submission" date="2020-02" db="EMBL/GenBank/DDBJ databases">
        <title>Genome sequencing of the panga catfish, Pangasius djambal.</title>
        <authorList>
            <person name="Wen M."/>
            <person name="Zahm M."/>
            <person name="Roques C."/>
            <person name="Cabau C."/>
            <person name="Klopp C."/>
            <person name="Donnadieu C."/>
            <person name="Jouanno E."/>
            <person name="Avarre J.-C."/>
            <person name="Campet M."/>
            <person name="Ha T."/>
            <person name="Dugue R."/>
            <person name="Lampietro C."/>
            <person name="Louis A."/>
            <person name="Herpin A."/>
            <person name="Echchiki A."/>
            <person name="Berthelot C."/>
            <person name="Parey E."/>
            <person name="Roest-Crollius H."/>
            <person name="Braasch I."/>
            <person name="Postlethwait J.H."/>
            <person name="Bobe J."/>
            <person name="Montfort J."/>
            <person name="Bouchez O."/>
            <person name="Begum T."/>
            <person name="Schartl M."/>
            <person name="Gustiano R."/>
            <person name="Guiguen Y."/>
        </authorList>
    </citation>
    <scope>NUCLEOTIDE SEQUENCE</scope>
    <source>
        <strain evidence="1">Pdj_M5554</strain>
    </source>
</reference>
<gene>
    <name evidence="1" type="ORF">PDJAM_G00200550</name>
</gene>
<proteinExistence type="predicted"/>
<protein>
    <submittedName>
        <fullName evidence="1">Uncharacterized protein</fullName>
    </submittedName>
</protein>
<keyword evidence="2" id="KW-1185">Reference proteome</keyword>
<dbReference type="EMBL" id="CM040978">
    <property type="protein sequence ID" value="MCJ8731528.1"/>
    <property type="molecule type" value="Genomic_DNA"/>
</dbReference>
<dbReference type="Proteomes" id="UP000830395">
    <property type="component" value="Chromosome 4"/>
</dbReference>
<accession>A0ACC5Y7G5</accession>
<name>A0ACC5Y7G5_9TELE</name>
<comment type="caution">
    <text evidence="1">The sequence shown here is derived from an EMBL/GenBank/DDBJ whole genome shotgun (WGS) entry which is preliminary data.</text>
</comment>
<organism evidence="1 2">
    <name type="scientific">Pangasius djambal</name>
    <dbReference type="NCBI Taxonomy" id="1691987"/>
    <lineage>
        <taxon>Eukaryota</taxon>
        <taxon>Metazoa</taxon>
        <taxon>Chordata</taxon>
        <taxon>Craniata</taxon>
        <taxon>Vertebrata</taxon>
        <taxon>Euteleostomi</taxon>
        <taxon>Actinopterygii</taxon>
        <taxon>Neopterygii</taxon>
        <taxon>Teleostei</taxon>
        <taxon>Ostariophysi</taxon>
        <taxon>Siluriformes</taxon>
        <taxon>Pangasiidae</taxon>
        <taxon>Pangasius</taxon>
    </lineage>
</organism>
<evidence type="ECO:0000313" key="1">
    <source>
        <dbReference type="EMBL" id="MCJ8731528.1"/>
    </source>
</evidence>
<sequence length="182" mass="20877">MDFTIRAATLEDCEDIRRMMSELAEYQKVADQVTITQKDLEQDGFSKKPFFHAIITEVPEQHKTKDGHTKIGYSIYFYTYSSWKGRAVFMEDLYVMPEFRGKGIGKALMSKIAQLRDILMFLKCLLGRAAGCTQLNFTVLNWNKTALDFYQNQGSVDVTSDLGYHYMCCHGDAFQKMADSDP</sequence>